<accession>A0AAV9UP96</accession>
<sequence length="762" mass="83138">MAGVMDGFTGFPPESDAGSLFTFAEDDPDGGTHPPRWSSFIGIVISIVGNIVISFALNIQKYAHIRLARAKSLRLQERKKYKRRRRRRRKLLAASKGTANGRNGASTETDGLLHPPEGNGTSNGAEHGEDEDLEGSWISTDTYDSPEGEDGRGRALVDDDEDRYLLESPERSPSKNSGMGGAPPYLKSKWWWTGIILMTIGECGNFLAYGFAPASIVSPLGVVALISNCLIAPLMLKEPFRRRDLLGVVIAIVGVAVVVSSSQPKEEKLTPGQIWWEITQTPFEVYFGITCTLIVVLLYLSRRYGSRLILIDLGLVGLFGGYTALATKGVSSLLSSSLYKIVTYPVFYLLVFILGLTAVLQIKYLSRSLQRFDSTQVIPTQFVLFNIFTVTGSAILYRDFEKADAARFTRFLIGCFLNFAGVYLISSKRERHYESDYDSTISETEDEHHFDPDHPIMRVSSIDNTPYSDHPRTSLQPGAPSNRRDSSIRSSNSFRRTQIPAQLHSPPDETSPLLPPIKTTLDDVHPPLTPTISRSPSRRRPAPISTTPVATPPTATNPNRSSLSLLTPGPLFVGYQLQAVVADTLKRGVDHILEEDLISPHQIATMNQQGSLRDKKVRKVKSVGASLGGWLRGESQAILPTTSTASKNRRKRAGTMDSTSDLNTRQAVRSRLSRSGSGASASVSGPSSSSNNGVNRYSQYSDDSVAVDPTRRRTIAIGEGAADEERRDGLRRPSPGGVVETVLEGGDAPLPDPSTASRGGET</sequence>
<dbReference type="InterPro" id="IPR008521">
    <property type="entry name" value="Mg_trans_NIPA"/>
</dbReference>
<dbReference type="PANTHER" id="PTHR12570">
    <property type="match status" value="1"/>
</dbReference>
<feature type="region of interest" description="Disordered" evidence="5">
    <location>
        <begin position="78"/>
        <end position="162"/>
    </location>
</feature>
<feature type="transmembrane region" description="Helical" evidence="6">
    <location>
        <begin position="346"/>
        <end position="365"/>
    </location>
</feature>
<feature type="transmembrane region" description="Helical" evidence="6">
    <location>
        <begin position="216"/>
        <end position="236"/>
    </location>
</feature>
<dbReference type="PANTHER" id="PTHR12570:SF65">
    <property type="entry name" value="MAGNESIUM TRANSPORTER NIPA9-RELATED"/>
    <property type="match status" value="1"/>
</dbReference>
<feature type="transmembrane region" description="Helical" evidence="6">
    <location>
        <begin position="308"/>
        <end position="326"/>
    </location>
</feature>
<organism evidence="7 8">
    <name type="scientific">Orbilia blumenaviensis</name>
    <dbReference type="NCBI Taxonomy" id="1796055"/>
    <lineage>
        <taxon>Eukaryota</taxon>
        <taxon>Fungi</taxon>
        <taxon>Dikarya</taxon>
        <taxon>Ascomycota</taxon>
        <taxon>Pezizomycotina</taxon>
        <taxon>Orbiliomycetes</taxon>
        <taxon>Orbiliales</taxon>
        <taxon>Orbiliaceae</taxon>
        <taxon>Orbilia</taxon>
    </lineage>
</organism>
<feature type="transmembrane region" description="Helical" evidence="6">
    <location>
        <begin position="37"/>
        <end position="59"/>
    </location>
</feature>
<feature type="region of interest" description="Disordered" evidence="5">
    <location>
        <begin position="638"/>
        <end position="762"/>
    </location>
</feature>
<comment type="subcellular location">
    <subcellularLocation>
        <location evidence="1">Membrane</location>
        <topology evidence="1">Multi-pass membrane protein</topology>
    </subcellularLocation>
</comment>
<evidence type="ECO:0000313" key="7">
    <source>
        <dbReference type="EMBL" id="KAK6342093.1"/>
    </source>
</evidence>
<feature type="compositionally biased region" description="Basic residues" evidence="5">
    <location>
        <begin position="78"/>
        <end position="91"/>
    </location>
</feature>
<feature type="compositionally biased region" description="Basic and acidic residues" evidence="5">
    <location>
        <begin position="149"/>
        <end position="162"/>
    </location>
</feature>
<evidence type="ECO:0000256" key="3">
    <source>
        <dbReference type="ARBA" id="ARBA00022989"/>
    </source>
</evidence>
<feature type="compositionally biased region" description="Polar residues" evidence="5">
    <location>
        <begin position="97"/>
        <end position="109"/>
    </location>
</feature>
<evidence type="ECO:0000256" key="1">
    <source>
        <dbReference type="ARBA" id="ARBA00004141"/>
    </source>
</evidence>
<keyword evidence="2 6" id="KW-0812">Transmembrane</keyword>
<feature type="transmembrane region" description="Helical" evidence="6">
    <location>
        <begin position="377"/>
        <end position="396"/>
    </location>
</feature>
<feature type="compositionally biased region" description="Basic and acidic residues" evidence="5">
    <location>
        <begin position="446"/>
        <end position="456"/>
    </location>
</feature>
<dbReference type="InterPro" id="IPR037185">
    <property type="entry name" value="EmrE-like"/>
</dbReference>
<feature type="compositionally biased region" description="Polar residues" evidence="5">
    <location>
        <begin position="656"/>
        <end position="666"/>
    </location>
</feature>
<evidence type="ECO:0000256" key="5">
    <source>
        <dbReference type="SAM" id="MobiDB-lite"/>
    </source>
</evidence>
<dbReference type="GO" id="GO:0015095">
    <property type="term" value="F:magnesium ion transmembrane transporter activity"/>
    <property type="evidence" value="ECO:0007669"/>
    <property type="project" value="InterPro"/>
</dbReference>
<dbReference type="GO" id="GO:0016020">
    <property type="term" value="C:membrane"/>
    <property type="evidence" value="ECO:0007669"/>
    <property type="project" value="UniProtKB-SubCell"/>
</dbReference>
<feature type="region of interest" description="Disordered" evidence="5">
    <location>
        <begin position="438"/>
        <end position="562"/>
    </location>
</feature>
<proteinExistence type="predicted"/>
<comment type="caution">
    <text evidence="7">The sequence shown here is derived from an EMBL/GenBank/DDBJ whole genome shotgun (WGS) entry which is preliminary data.</text>
</comment>
<feature type="transmembrane region" description="Helical" evidence="6">
    <location>
        <begin position="245"/>
        <end position="263"/>
    </location>
</feature>
<evidence type="ECO:0000256" key="2">
    <source>
        <dbReference type="ARBA" id="ARBA00022692"/>
    </source>
</evidence>
<keyword evidence="4 6" id="KW-0472">Membrane</keyword>
<evidence type="ECO:0000256" key="4">
    <source>
        <dbReference type="ARBA" id="ARBA00023136"/>
    </source>
</evidence>
<dbReference type="EMBL" id="JAVHNS010000010">
    <property type="protein sequence ID" value="KAK6342093.1"/>
    <property type="molecule type" value="Genomic_DNA"/>
</dbReference>
<reference evidence="7 8" key="1">
    <citation type="submission" date="2019-10" db="EMBL/GenBank/DDBJ databases">
        <authorList>
            <person name="Palmer J.M."/>
        </authorList>
    </citation>
    <scope>NUCLEOTIDE SEQUENCE [LARGE SCALE GENOMIC DNA]</scope>
    <source>
        <strain evidence="7 8">TWF730</strain>
    </source>
</reference>
<feature type="compositionally biased region" description="Low complexity" evidence="5">
    <location>
        <begin position="542"/>
        <end position="558"/>
    </location>
</feature>
<keyword evidence="3 6" id="KW-1133">Transmembrane helix</keyword>
<feature type="transmembrane region" description="Helical" evidence="6">
    <location>
        <begin position="408"/>
        <end position="425"/>
    </location>
</feature>
<feature type="transmembrane region" description="Helical" evidence="6">
    <location>
        <begin position="283"/>
        <end position="301"/>
    </location>
</feature>
<dbReference type="AlphaFoldDB" id="A0AAV9UP96"/>
<dbReference type="Proteomes" id="UP001373714">
    <property type="component" value="Unassembled WGS sequence"/>
</dbReference>
<evidence type="ECO:0000256" key="6">
    <source>
        <dbReference type="SAM" id="Phobius"/>
    </source>
</evidence>
<feature type="transmembrane region" description="Helical" evidence="6">
    <location>
        <begin position="190"/>
        <end position="210"/>
    </location>
</feature>
<protein>
    <submittedName>
        <fullName evidence="7">Uncharacterized protein</fullName>
    </submittedName>
</protein>
<dbReference type="Pfam" id="PF05653">
    <property type="entry name" value="Mg_trans_NIPA"/>
    <property type="match status" value="1"/>
</dbReference>
<keyword evidence="8" id="KW-1185">Reference proteome</keyword>
<gene>
    <name evidence="7" type="ORF">TWF730_001572</name>
</gene>
<feature type="compositionally biased region" description="Low complexity" evidence="5">
    <location>
        <begin position="667"/>
        <end position="696"/>
    </location>
</feature>
<dbReference type="SUPFAM" id="SSF103481">
    <property type="entry name" value="Multidrug resistance efflux transporter EmrE"/>
    <property type="match status" value="1"/>
</dbReference>
<name>A0AAV9UP96_9PEZI</name>
<evidence type="ECO:0000313" key="8">
    <source>
        <dbReference type="Proteomes" id="UP001373714"/>
    </source>
</evidence>